<reference evidence="6 7" key="1">
    <citation type="submission" date="2020-10" db="EMBL/GenBank/DDBJ databases">
        <title>Chromosome-scale genome assembly of the Allis shad, Alosa alosa.</title>
        <authorList>
            <person name="Margot Z."/>
            <person name="Christophe K."/>
            <person name="Cabau C."/>
            <person name="Louis A."/>
            <person name="Berthelot C."/>
            <person name="Parey E."/>
            <person name="Roest Crollius H."/>
            <person name="Montfort J."/>
            <person name="Robinson-Rechavi M."/>
            <person name="Bucao C."/>
            <person name="Bouchez O."/>
            <person name="Gislard M."/>
            <person name="Lluch J."/>
            <person name="Milhes M."/>
            <person name="Lampietro C."/>
            <person name="Lopez Roques C."/>
            <person name="Donnadieu C."/>
            <person name="Braasch I."/>
            <person name="Desvignes T."/>
            <person name="Postlethwait J."/>
            <person name="Bobe J."/>
            <person name="Guiguen Y."/>
        </authorList>
    </citation>
    <scope>NUCLEOTIDE SEQUENCE [LARGE SCALE GENOMIC DNA]</scope>
    <source>
        <strain evidence="6">M-15738</strain>
        <tissue evidence="6">Blood</tissue>
    </source>
</reference>
<dbReference type="Gene3D" id="3.30.70.960">
    <property type="entry name" value="SEA domain"/>
    <property type="match status" value="1"/>
</dbReference>
<feature type="compositionally biased region" description="Low complexity" evidence="2">
    <location>
        <begin position="177"/>
        <end position="194"/>
    </location>
</feature>
<evidence type="ECO:0000256" key="2">
    <source>
        <dbReference type="SAM" id="MobiDB-lite"/>
    </source>
</evidence>
<feature type="domain" description="SMB" evidence="5">
    <location>
        <begin position="224"/>
        <end position="274"/>
    </location>
</feature>
<dbReference type="EMBL" id="JADWDJ010000001">
    <property type="protein sequence ID" value="KAG5286597.1"/>
    <property type="molecule type" value="Genomic_DNA"/>
</dbReference>
<evidence type="ECO:0000256" key="1">
    <source>
        <dbReference type="ARBA" id="ARBA00023157"/>
    </source>
</evidence>
<evidence type="ECO:0000313" key="7">
    <source>
        <dbReference type="Proteomes" id="UP000823561"/>
    </source>
</evidence>
<evidence type="ECO:0000256" key="3">
    <source>
        <dbReference type="SAM" id="SignalP"/>
    </source>
</evidence>
<dbReference type="InterPro" id="IPR001212">
    <property type="entry name" value="Somatomedin_B_dom"/>
</dbReference>
<comment type="caution">
    <text evidence="6">The sequence shown here is derived from an EMBL/GenBank/DDBJ whole genome shotgun (WGS) entry which is preliminary data.</text>
</comment>
<keyword evidence="3" id="KW-0732">Signal</keyword>
<proteinExistence type="predicted"/>
<dbReference type="AlphaFoldDB" id="A0AAV6HMG9"/>
<dbReference type="Pfam" id="PF01390">
    <property type="entry name" value="SEA"/>
    <property type="match status" value="1"/>
</dbReference>
<evidence type="ECO:0000313" key="6">
    <source>
        <dbReference type="EMBL" id="KAG5286597.1"/>
    </source>
</evidence>
<dbReference type="SMART" id="SM00200">
    <property type="entry name" value="SEA"/>
    <property type="match status" value="1"/>
</dbReference>
<dbReference type="PROSITE" id="PS50958">
    <property type="entry name" value="SMB_2"/>
    <property type="match status" value="1"/>
</dbReference>
<dbReference type="SUPFAM" id="SSF82671">
    <property type="entry name" value="SEA domain"/>
    <property type="match status" value="1"/>
</dbReference>
<accession>A0AAV6HMG9</accession>
<dbReference type="InterPro" id="IPR000082">
    <property type="entry name" value="SEA_dom"/>
</dbReference>
<evidence type="ECO:0000259" key="4">
    <source>
        <dbReference type="PROSITE" id="PS50024"/>
    </source>
</evidence>
<evidence type="ECO:0008006" key="8">
    <source>
        <dbReference type="Google" id="ProtNLM"/>
    </source>
</evidence>
<feature type="signal peptide" evidence="3">
    <location>
        <begin position="1"/>
        <end position="21"/>
    </location>
</feature>
<evidence type="ECO:0000259" key="5">
    <source>
        <dbReference type="PROSITE" id="PS50958"/>
    </source>
</evidence>
<feature type="region of interest" description="Disordered" evidence="2">
    <location>
        <begin position="173"/>
        <end position="196"/>
    </location>
</feature>
<protein>
    <recommendedName>
        <fullName evidence="8">SMB domain-containing protein</fullName>
    </recommendedName>
</protein>
<sequence length="324" mass="34766">MKVVFLLGLLPLIGLFKEVHTQITQSSGSSAFSTNTAPQTTPVPQTAPVTEASVPQPEVKLEFKLEMTFTPELKNTSSPKFVQLASQVALALDSIYSAVFGSSFNHAEIKSFRQGSVIVDSVLIFNDVNSVPETGNVTDTLVLAASSNNSHFAHLHLNVSSIKVERSITTPAQPSKSAAVTAPPQTSPSTSHSTVFYPSASTTMRTTEASSTVLLSSTPAVTTLPGSCSSPTSLCCLGLNNTCYRNGCYCDEACVRITDCCSDYNQTCSSLHPSRVIMKVRGNLNTHRGEAAFQELDFFLVNKLKELCSNCEVLILNKTIMKVP</sequence>
<feature type="chain" id="PRO_5043518132" description="SMB domain-containing protein" evidence="3">
    <location>
        <begin position="22"/>
        <end position="324"/>
    </location>
</feature>
<name>A0AAV6HMG9_9TELE</name>
<gene>
    <name evidence="6" type="ORF">AALO_G00016720</name>
</gene>
<keyword evidence="1" id="KW-1015">Disulfide bond</keyword>
<feature type="domain" description="SEA" evidence="4">
    <location>
        <begin position="55"/>
        <end position="169"/>
    </location>
</feature>
<keyword evidence="7" id="KW-1185">Reference proteome</keyword>
<feature type="region of interest" description="Disordered" evidence="2">
    <location>
        <begin position="27"/>
        <end position="51"/>
    </location>
</feature>
<dbReference type="PROSITE" id="PS50024">
    <property type="entry name" value="SEA"/>
    <property type="match status" value="1"/>
</dbReference>
<dbReference type="PROSITE" id="PS00524">
    <property type="entry name" value="SMB_1"/>
    <property type="match status" value="1"/>
</dbReference>
<dbReference type="InterPro" id="IPR036364">
    <property type="entry name" value="SEA_dom_sf"/>
</dbReference>
<feature type="compositionally biased region" description="Low complexity" evidence="2">
    <location>
        <begin position="36"/>
        <end position="50"/>
    </location>
</feature>
<organism evidence="6 7">
    <name type="scientific">Alosa alosa</name>
    <name type="common">allis shad</name>
    <dbReference type="NCBI Taxonomy" id="278164"/>
    <lineage>
        <taxon>Eukaryota</taxon>
        <taxon>Metazoa</taxon>
        <taxon>Chordata</taxon>
        <taxon>Craniata</taxon>
        <taxon>Vertebrata</taxon>
        <taxon>Euteleostomi</taxon>
        <taxon>Actinopterygii</taxon>
        <taxon>Neopterygii</taxon>
        <taxon>Teleostei</taxon>
        <taxon>Clupei</taxon>
        <taxon>Clupeiformes</taxon>
        <taxon>Clupeoidei</taxon>
        <taxon>Clupeidae</taxon>
        <taxon>Alosa</taxon>
    </lineage>
</organism>
<dbReference type="Proteomes" id="UP000823561">
    <property type="component" value="Chromosome 1"/>
</dbReference>